<dbReference type="GO" id="GO:0004803">
    <property type="term" value="F:transposase activity"/>
    <property type="evidence" value="ECO:0007669"/>
    <property type="project" value="InterPro"/>
</dbReference>
<dbReference type="EMBL" id="LT549890">
    <property type="protein sequence ID" value="SAI85510.1"/>
    <property type="molecule type" value="Genomic_DNA"/>
</dbReference>
<feature type="domain" description="Transposase IS200-like" evidence="1">
    <location>
        <begin position="2"/>
        <end position="59"/>
    </location>
</feature>
<dbReference type="GO" id="GO:0006313">
    <property type="term" value="P:DNA transposition"/>
    <property type="evidence" value="ECO:0007669"/>
    <property type="project" value="InterPro"/>
</dbReference>
<evidence type="ECO:0000313" key="3">
    <source>
        <dbReference type="Proteomes" id="UP000076770"/>
    </source>
</evidence>
<dbReference type="Gene3D" id="3.30.70.1290">
    <property type="entry name" value="Transposase IS200-like"/>
    <property type="match status" value="1"/>
</dbReference>
<dbReference type="PANTHER" id="PTHR33360:SF3">
    <property type="entry name" value="PUTATIVE AMINO-END-RELATED"/>
    <property type="match status" value="1"/>
</dbReference>
<sequence>MPKYLRSTLVDEDVEYTKEILRSIAEELSCKIISLEVMPNHIHLFVNCPSRYVPSYLAKTTLRLLVTVQINMGTRGMG</sequence>
<accession>A0A157T2P7</accession>
<dbReference type="GO" id="GO:0003677">
    <property type="term" value="F:DNA binding"/>
    <property type="evidence" value="ECO:0007669"/>
    <property type="project" value="InterPro"/>
</dbReference>
<reference evidence="3" key="1">
    <citation type="submission" date="2016-04" db="EMBL/GenBank/DDBJ databases">
        <authorList>
            <person name="Shah S.A."/>
            <person name="Garrett R.A."/>
        </authorList>
    </citation>
    <scope>NUCLEOTIDE SEQUENCE [LARGE SCALE GENOMIC DNA]</scope>
    <source>
        <strain evidence="3">ATCC 35091 / DSM 1616 / JCM 8930 / NBRC 15331 / P1</strain>
    </source>
</reference>
<evidence type="ECO:0000313" key="2">
    <source>
        <dbReference type="EMBL" id="SAI85510.1"/>
    </source>
</evidence>
<gene>
    <name evidence="2" type="ORF">SSOP1_1956</name>
</gene>
<dbReference type="Pfam" id="PF01797">
    <property type="entry name" value="Y1_Tnp"/>
    <property type="match status" value="1"/>
</dbReference>
<dbReference type="Proteomes" id="UP000076770">
    <property type="component" value="Chromosome i"/>
</dbReference>
<organism evidence="2 3">
    <name type="scientific">Saccharolobus solfataricus</name>
    <name type="common">Sulfolobus solfataricus</name>
    <dbReference type="NCBI Taxonomy" id="2287"/>
    <lineage>
        <taxon>Archaea</taxon>
        <taxon>Thermoproteota</taxon>
        <taxon>Thermoprotei</taxon>
        <taxon>Sulfolobales</taxon>
        <taxon>Sulfolobaceae</taxon>
        <taxon>Saccharolobus</taxon>
    </lineage>
</organism>
<protein>
    <submittedName>
        <fullName evidence="2">IS200 OrfA family protein</fullName>
    </submittedName>
</protein>
<dbReference type="PANTHER" id="PTHR33360">
    <property type="entry name" value="TRANSPOSASE FOR INSERTION SEQUENCE ELEMENT IS200"/>
    <property type="match status" value="1"/>
</dbReference>
<dbReference type="InterPro" id="IPR002686">
    <property type="entry name" value="Transposase_17"/>
</dbReference>
<proteinExistence type="predicted"/>
<name>A0A157T2P7_SACSO</name>
<evidence type="ECO:0000259" key="1">
    <source>
        <dbReference type="Pfam" id="PF01797"/>
    </source>
</evidence>
<dbReference type="InterPro" id="IPR036515">
    <property type="entry name" value="Transposase_17_sf"/>
</dbReference>
<dbReference type="SUPFAM" id="SSF143422">
    <property type="entry name" value="Transposase IS200-like"/>
    <property type="match status" value="1"/>
</dbReference>
<dbReference type="AlphaFoldDB" id="A0A157T2P7"/>
<dbReference type="PATRIC" id="fig|2287.9.peg.2048"/>